<comment type="similarity">
    <text evidence="1 4">Belongs to the bacterial ribosomal protein bL12 family.</text>
</comment>
<proteinExistence type="inferred from homology"/>
<dbReference type="GO" id="GO:0005840">
    <property type="term" value="C:ribosome"/>
    <property type="evidence" value="ECO:0007669"/>
    <property type="project" value="UniProtKB-KW"/>
</dbReference>
<evidence type="ECO:0000256" key="2">
    <source>
        <dbReference type="ARBA" id="ARBA00022980"/>
    </source>
</evidence>
<dbReference type="PANTHER" id="PTHR45987:SF4">
    <property type="entry name" value="LARGE RIBOSOMAL SUBUNIT PROTEIN BL12M"/>
    <property type="match status" value="1"/>
</dbReference>
<dbReference type="SUPFAM" id="SSF54736">
    <property type="entry name" value="ClpS-like"/>
    <property type="match status" value="1"/>
</dbReference>
<keyword evidence="3 4" id="KW-0687">Ribonucleoprotein</keyword>
<feature type="domain" description="Large ribosomal subunit protein bL12 C-terminal" evidence="5">
    <location>
        <begin position="57"/>
        <end position="121"/>
    </location>
</feature>
<dbReference type="Gene3D" id="3.30.1390.10">
    <property type="match status" value="1"/>
</dbReference>
<dbReference type="InterPro" id="IPR000206">
    <property type="entry name" value="Ribosomal_bL12"/>
</dbReference>
<dbReference type="InterPro" id="IPR008932">
    <property type="entry name" value="Ribosomal_bL12_oligo"/>
</dbReference>
<dbReference type="RefSeq" id="WP_264774909.1">
    <property type="nucleotide sequence ID" value="NZ_AP026560.1"/>
</dbReference>
<comment type="subunit">
    <text evidence="4">Homodimer. Part of the ribosomal stalk of the 50S ribosomal subunit. Forms a multimeric L10(L12)X complex, where L10 forms an elongated spine to which 2 to 4 L12 dimers bind in a sequential fashion. Binds GTP-bound translation factors.</text>
</comment>
<dbReference type="EMBL" id="AP026560">
    <property type="protein sequence ID" value="BDP42202.1"/>
    <property type="molecule type" value="Genomic_DNA"/>
</dbReference>
<dbReference type="InterPro" id="IPR036235">
    <property type="entry name" value="Ribosomal_bL12_oligo_N_sf"/>
</dbReference>
<reference evidence="7" key="1">
    <citation type="submission" date="2022-07" db="EMBL/GenBank/DDBJ databases">
        <title>Complete Genome Sequence of the Radioresistant Bacterium Deinococcus aetherius ST0316, Isolated from the Air Dust collected in Lower Stratosphere above Japan.</title>
        <authorList>
            <person name="Satoh K."/>
            <person name="Hagiwara K."/>
            <person name="Katsumata K."/>
            <person name="Kubo A."/>
            <person name="Yokobori S."/>
            <person name="Yamagishi A."/>
            <person name="Oono Y."/>
            <person name="Narumi I."/>
        </authorList>
    </citation>
    <scope>NUCLEOTIDE SEQUENCE</scope>
    <source>
        <strain evidence="7">ST0316</strain>
    </source>
</reference>
<dbReference type="InterPro" id="IPR013823">
    <property type="entry name" value="Ribosomal_bL12_C"/>
</dbReference>
<name>A0ABN6RKW7_9DEIO</name>
<sequence>MAYDKQALMDQLSTLTIMELADLIDGLKAQWGVTAAVAMGGGGAATEAAPVEEKTEFDVVLVDAGASKINVIKEIRAITGLGLKEAKDLSEKGGPIKEGVSKEDADKFRAQLEGAGAKVEVR</sequence>
<evidence type="ECO:0000256" key="4">
    <source>
        <dbReference type="HAMAP-Rule" id="MF_00368"/>
    </source>
</evidence>
<evidence type="ECO:0000313" key="7">
    <source>
        <dbReference type="EMBL" id="BDP42202.1"/>
    </source>
</evidence>
<gene>
    <name evidence="4 7" type="primary">rplL</name>
    <name evidence="7" type="ORF">DAETH_21710</name>
</gene>
<dbReference type="CDD" id="cd00387">
    <property type="entry name" value="Ribosomal_L7_L12"/>
    <property type="match status" value="1"/>
</dbReference>
<dbReference type="Proteomes" id="UP001064971">
    <property type="component" value="Chromosome"/>
</dbReference>
<dbReference type="Pfam" id="PF00542">
    <property type="entry name" value="Ribosomal_L12"/>
    <property type="match status" value="1"/>
</dbReference>
<evidence type="ECO:0000313" key="8">
    <source>
        <dbReference type="Proteomes" id="UP001064971"/>
    </source>
</evidence>
<dbReference type="Pfam" id="PF16320">
    <property type="entry name" value="Ribosomal_L12_N"/>
    <property type="match status" value="1"/>
</dbReference>
<dbReference type="PANTHER" id="PTHR45987">
    <property type="entry name" value="39S RIBOSOMAL PROTEIN L12"/>
    <property type="match status" value="1"/>
</dbReference>
<dbReference type="Gene3D" id="1.20.5.710">
    <property type="entry name" value="Single helix bin"/>
    <property type="match status" value="1"/>
</dbReference>
<comment type="function">
    <text evidence="4">Forms part of the ribosomal stalk which helps the ribosome interact with GTP-bound translation factors. Is thus essential for accurate translation.</text>
</comment>
<dbReference type="NCBIfam" id="TIGR00855">
    <property type="entry name" value="L12"/>
    <property type="match status" value="1"/>
</dbReference>
<feature type="domain" description="Large ribosomal subunit protein bL12 oligomerization" evidence="6">
    <location>
        <begin position="5"/>
        <end position="48"/>
    </location>
</feature>
<dbReference type="InterPro" id="IPR014719">
    <property type="entry name" value="Ribosomal_bL12_C/ClpS-like"/>
</dbReference>
<protein>
    <recommendedName>
        <fullName evidence="4">Large ribosomal subunit protein bL12</fullName>
    </recommendedName>
</protein>
<evidence type="ECO:0000256" key="3">
    <source>
        <dbReference type="ARBA" id="ARBA00023274"/>
    </source>
</evidence>
<evidence type="ECO:0000259" key="5">
    <source>
        <dbReference type="Pfam" id="PF00542"/>
    </source>
</evidence>
<evidence type="ECO:0000256" key="1">
    <source>
        <dbReference type="ARBA" id="ARBA00007197"/>
    </source>
</evidence>
<dbReference type="HAMAP" id="MF_00368">
    <property type="entry name" value="Ribosomal_bL12"/>
    <property type="match status" value="1"/>
</dbReference>
<evidence type="ECO:0000259" key="6">
    <source>
        <dbReference type="Pfam" id="PF16320"/>
    </source>
</evidence>
<keyword evidence="8" id="KW-1185">Reference proteome</keyword>
<keyword evidence="2 4" id="KW-0689">Ribosomal protein</keyword>
<accession>A0ABN6RKW7</accession>
<organism evidence="7 8">
    <name type="scientific">Deinococcus aetherius</name>
    <dbReference type="NCBI Taxonomy" id="200252"/>
    <lineage>
        <taxon>Bacteria</taxon>
        <taxon>Thermotogati</taxon>
        <taxon>Deinococcota</taxon>
        <taxon>Deinococci</taxon>
        <taxon>Deinococcales</taxon>
        <taxon>Deinococcaceae</taxon>
        <taxon>Deinococcus</taxon>
    </lineage>
</organism>
<dbReference type="SUPFAM" id="SSF48300">
    <property type="entry name" value="Ribosomal protein L7/12, oligomerisation (N-terminal) domain"/>
    <property type="match status" value="1"/>
</dbReference>